<dbReference type="InterPro" id="IPR001810">
    <property type="entry name" value="F-box_dom"/>
</dbReference>
<dbReference type="InterPro" id="IPR036047">
    <property type="entry name" value="F-box-like_dom_sf"/>
</dbReference>
<dbReference type="OrthoDB" id="2354951at2759"/>
<accession>A0A397TN24</accession>
<gene>
    <name evidence="2" type="ORF">C1645_746665</name>
</gene>
<evidence type="ECO:0000313" key="2">
    <source>
        <dbReference type="EMBL" id="RIA99603.1"/>
    </source>
</evidence>
<name>A0A397TN24_9GLOM</name>
<evidence type="ECO:0000259" key="1">
    <source>
        <dbReference type="Pfam" id="PF12937"/>
    </source>
</evidence>
<protein>
    <recommendedName>
        <fullName evidence="1">F-box domain-containing protein</fullName>
    </recommendedName>
</protein>
<dbReference type="Proteomes" id="UP000265703">
    <property type="component" value="Unassembled WGS sequence"/>
</dbReference>
<comment type="caution">
    <text evidence="2">The sequence shown here is derived from an EMBL/GenBank/DDBJ whole genome shotgun (WGS) entry which is preliminary data.</text>
</comment>
<dbReference type="Pfam" id="PF12937">
    <property type="entry name" value="F-box-like"/>
    <property type="match status" value="1"/>
</dbReference>
<dbReference type="AlphaFoldDB" id="A0A397TN24"/>
<evidence type="ECO:0000313" key="3">
    <source>
        <dbReference type="Proteomes" id="UP000265703"/>
    </source>
</evidence>
<dbReference type="EMBL" id="QKYT01000002">
    <property type="protein sequence ID" value="RIA99603.1"/>
    <property type="molecule type" value="Genomic_DNA"/>
</dbReference>
<sequence>MFNLKNFVSFDLHSSKHSHIKRSLQPSPFLPGECLQEIFSYLSDDALTLSKCLLVNKFWFENSASILWKSPFDQLQKPSAKLIEIYLKFLDVRSKIILSQVGIFSSNSSHFDVTDFIYAQYVKTLYYKGLYDSACSFIFDNGCHPKDLEGEKKCLTLVRELSLFLIRKCPSIYIMSYDTEEINFLYQDIYLSSLNLIPDVYHLFKRIKKLICGGKYKKGSLMNLMSIYCKNLLTLELNFYDFDIYDLNGDRKEPNRMSSLILEQKSLHNLIIRGPFRFLSDILSPLESQSNSLSFIHFERVQFNNLLPLESVATCKNLESLIFIDCLNLNDETLSPLTLTSFLKLKKLIFKNSHRSRLDNLAKLIQKTKGSLREIRFRRREFKNMVIRNVPDIPVNVTYTISRYCPNLIIFEGHIEKETMPHFLTLLTTTFLEKLFLSVEYKNGEFFRSQVAFQLPFTLIHLSISIMDHFSIKDLDQFLELCSAPLESLQFPQSNFINDDYLDVISEFAIQFGSLKILTFSKNSLITENGIQKARNVIPFVKKNGEEYV</sequence>
<proteinExistence type="predicted"/>
<dbReference type="SUPFAM" id="SSF81383">
    <property type="entry name" value="F-box domain"/>
    <property type="match status" value="1"/>
</dbReference>
<feature type="domain" description="F-box" evidence="1">
    <location>
        <begin position="30"/>
        <end position="72"/>
    </location>
</feature>
<keyword evidence="3" id="KW-1185">Reference proteome</keyword>
<reference evidence="2 3" key="1">
    <citation type="submission" date="2018-06" db="EMBL/GenBank/DDBJ databases">
        <title>Comparative genomics reveals the genomic features of Rhizophagus irregularis, R. cerebriforme, R. diaphanum and Gigaspora rosea, and their symbiotic lifestyle signature.</title>
        <authorList>
            <person name="Morin E."/>
            <person name="San Clemente H."/>
            <person name="Chen E.C.H."/>
            <person name="De La Providencia I."/>
            <person name="Hainaut M."/>
            <person name="Kuo A."/>
            <person name="Kohler A."/>
            <person name="Murat C."/>
            <person name="Tang N."/>
            <person name="Roy S."/>
            <person name="Loubradou J."/>
            <person name="Henrissat B."/>
            <person name="Grigoriev I.V."/>
            <person name="Corradi N."/>
            <person name="Roux C."/>
            <person name="Martin F.M."/>
        </authorList>
    </citation>
    <scope>NUCLEOTIDE SEQUENCE [LARGE SCALE GENOMIC DNA]</scope>
    <source>
        <strain evidence="2 3">DAOM 227022</strain>
    </source>
</reference>
<organism evidence="2 3">
    <name type="scientific">Glomus cerebriforme</name>
    <dbReference type="NCBI Taxonomy" id="658196"/>
    <lineage>
        <taxon>Eukaryota</taxon>
        <taxon>Fungi</taxon>
        <taxon>Fungi incertae sedis</taxon>
        <taxon>Mucoromycota</taxon>
        <taxon>Glomeromycotina</taxon>
        <taxon>Glomeromycetes</taxon>
        <taxon>Glomerales</taxon>
        <taxon>Glomeraceae</taxon>
        <taxon>Glomus</taxon>
    </lineage>
</organism>
<dbReference type="SUPFAM" id="SSF52047">
    <property type="entry name" value="RNI-like"/>
    <property type="match status" value="1"/>
</dbReference>